<dbReference type="Pfam" id="PF01841">
    <property type="entry name" value="Transglut_core"/>
    <property type="match status" value="1"/>
</dbReference>
<dbReference type="EMBL" id="JAOANI010000002">
    <property type="protein sequence ID" value="MCT7357415.1"/>
    <property type="molecule type" value="Genomic_DNA"/>
</dbReference>
<feature type="domain" description="Transglutaminase-like" evidence="1">
    <location>
        <begin position="22"/>
        <end position="136"/>
    </location>
</feature>
<name>A0A9X2WC21_9GAMM</name>
<dbReference type="PANTHER" id="PTHR33490:SF3">
    <property type="entry name" value="CONSERVED INTEGRAL MEMBRANE PROTEIN"/>
    <property type="match status" value="1"/>
</dbReference>
<reference evidence="2" key="2">
    <citation type="submission" date="2022-08" db="EMBL/GenBank/DDBJ databases">
        <authorList>
            <person name="Dong C."/>
        </authorList>
    </citation>
    <scope>NUCLEOTIDE SEQUENCE</scope>
    <source>
        <strain evidence="2">59MF3M-4</strain>
    </source>
</reference>
<accession>A0A9X2WC21</accession>
<evidence type="ECO:0000259" key="1">
    <source>
        <dbReference type="Pfam" id="PF01841"/>
    </source>
</evidence>
<dbReference type="SUPFAM" id="SSF54001">
    <property type="entry name" value="Cysteine proteinases"/>
    <property type="match status" value="1"/>
</dbReference>
<reference evidence="2" key="1">
    <citation type="journal article" date="2022" name="Front. Microbiol.">
        <title>Genome-based taxonomic rearrangement of Oceanobacter-related bacteria including the description of Thalassolituus hydrocarbonoclasticus sp. nov. and Thalassolituus pacificus sp. nov. and emended description of the genus Thalassolituus.</title>
        <authorList>
            <person name="Dong C."/>
            <person name="Wei L."/>
            <person name="Wang J."/>
            <person name="Lai Q."/>
            <person name="Huang Z."/>
            <person name="Shao Z."/>
        </authorList>
    </citation>
    <scope>NUCLEOTIDE SEQUENCE</scope>
    <source>
        <strain evidence="2">59MF3M-4</strain>
    </source>
</reference>
<proteinExistence type="predicted"/>
<sequence>MEQYLQSTRYFDATNPQVVAQAHALAGDATDPLEIARRLYLGVRDGVRYNPYTFSDDPLSFSGSHCLAAGQSYCIPKAVLLGTMARALGIPSRLGLADVRNHLSSPQLLAFLRSDVFVMHGYIELWLNERWVKATPAFNKALCERMGVAVLEFDGEQDSVFQPFDEQGRAHMEYLKDHGTFADVPVDFIVAQVAEAYPHLVKTADFAERSLEGDIAAPMS</sequence>
<dbReference type="Proteomes" id="UP001147830">
    <property type="component" value="Unassembled WGS sequence"/>
</dbReference>
<organism evidence="2 3">
    <name type="scientific">Thalassolituus pacificus</name>
    <dbReference type="NCBI Taxonomy" id="2975440"/>
    <lineage>
        <taxon>Bacteria</taxon>
        <taxon>Pseudomonadati</taxon>
        <taxon>Pseudomonadota</taxon>
        <taxon>Gammaproteobacteria</taxon>
        <taxon>Oceanospirillales</taxon>
        <taxon>Oceanospirillaceae</taxon>
        <taxon>Thalassolituus</taxon>
    </lineage>
</organism>
<dbReference type="AlphaFoldDB" id="A0A9X2WC21"/>
<dbReference type="Gene3D" id="3.10.620.30">
    <property type="match status" value="1"/>
</dbReference>
<protein>
    <submittedName>
        <fullName evidence="2">Transglutaminase family protein</fullName>
    </submittedName>
</protein>
<dbReference type="InterPro" id="IPR002931">
    <property type="entry name" value="Transglutaminase-like"/>
</dbReference>
<dbReference type="RefSeq" id="WP_260974354.1">
    <property type="nucleotide sequence ID" value="NZ_JAOANI010000002.1"/>
</dbReference>
<dbReference type="PANTHER" id="PTHR33490">
    <property type="entry name" value="BLR5614 PROTEIN-RELATED"/>
    <property type="match status" value="1"/>
</dbReference>
<dbReference type="InterPro" id="IPR038765">
    <property type="entry name" value="Papain-like_cys_pep_sf"/>
</dbReference>
<evidence type="ECO:0000313" key="2">
    <source>
        <dbReference type="EMBL" id="MCT7357415.1"/>
    </source>
</evidence>
<comment type="caution">
    <text evidence="2">The sequence shown here is derived from an EMBL/GenBank/DDBJ whole genome shotgun (WGS) entry which is preliminary data.</text>
</comment>
<keyword evidence="3" id="KW-1185">Reference proteome</keyword>
<evidence type="ECO:0000313" key="3">
    <source>
        <dbReference type="Proteomes" id="UP001147830"/>
    </source>
</evidence>
<gene>
    <name evidence="2" type="ORF">NYR02_00060</name>
</gene>